<keyword evidence="2" id="KW-1185">Reference proteome</keyword>
<evidence type="ECO:0000313" key="2">
    <source>
        <dbReference type="Proteomes" id="UP001500731"/>
    </source>
</evidence>
<accession>A0ABP8PWJ3</accession>
<name>A0ABP8PWJ3_9MICO</name>
<dbReference type="Proteomes" id="UP001500731">
    <property type="component" value="Unassembled WGS sequence"/>
</dbReference>
<comment type="caution">
    <text evidence="1">The sequence shown here is derived from an EMBL/GenBank/DDBJ whole genome shotgun (WGS) entry which is preliminary data.</text>
</comment>
<dbReference type="EMBL" id="BAABGP010000037">
    <property type="protein sequence ID" value="GAA4492561.1"/>
    <property type="molecule type" value="Genomic_DNA"/>
</dbReference>
<dbReference type="RefSeq" id="WP_345189079.1">
    <property type="nucleotide sequence ID" value="NZ_BAABGP010000037.1"/>
</dbReference>
<sequence length="381" mass="41121">MSLAQFTLGARLRAQHTRRPVPAAHYSPAIPPTGGIAATITTDAAHLYLTATDGTTTRTGTNRTALDALAAYGIGMTEQRRPLIVATTADLAALTDLAHAHHDHPASPVIAWWDQRADHPGTDAVHIATDTARHRWILGVHPDAERTPDTWAHWLNITTTGPQQLLDLATLTTTGPLLPGLLHASILDTASWTRHQNRTTAGRPWWLPDTRIDAALGLLARSHATEWYESLRLDDPRVALAASHDGSVVPAVVTAHDETVVELIADRPLSRLRVGTKIAGWRGDPINAGTTDCLTGTIDATTIDRDAHLRITITDVPRRAQIAPGDRITLRPARVDPNMQSNARTLAAMGYRRGTNWIAGRGKPTTRRGNVPLDVIAAAAD</sequence>
<organism evidence="1 2">
    <name type="scientific">Microbacterium panaciterrae</name>
    <dbReference type="NCBI Taxonomy" id="985759"/>
    <lineage>
        <taxon>Bacteria</taxon>
        <taxon>Bacillati</taxon>
        <taxon>Actinomycetota</taxon>
        <taxon>Actinomycetes</taxon>
        <taxon>Micrococcales</taxon>
        <taxon>Microbacteriaceae</taxon>
        <taxon>Microbacterium</taxon>
    </lineage>
</organism>
<proteinExistence type="predicted"/>
<reference evidence="2" key="1">
    <citation type="journal article" date="2019" name="Int. J. Syst. Evol. Microbiol.">
        <title>The Global Catalogue of Microorganisms (GCM) 10K type strain sequencing project: providing services to taxonomists for standard genome sequencing and annotation.</title>
        <authorList>
            <consortium name="The Broad Institute Genomics Platform"/>
            <consortium name="The Broad Institute Genome Sequencing Center for Infectious Disease"/>
            <person name="Wu L."/>
            <person name="Ma J."/>
        </authorList>
    </citation>
    <scope>NUCLEOTIDE SEQUENCE [LARGE SCALE GENOMIC DNA]</scope>
    <source>
        <strain evidence="2">JCM 17839</strain>
    </source>
</reference>
<evidence type="ECO:0000313" key="1">
    <source>
        <dbReference type="EMBL" id="GAA4492561.1"/>
    </source>
</evidence>
<gene>
    <name evidence="1" type="ORF">GCM10023171_37830</name>
</gene>
<protein>
    <submittedName>
        <fullName evidence="1">Uncharacterized protein</fullName>
    </submittedName>
</protein>